<feature type="region of interest" description="Disordered" evidence="1">
    <location>
        <begin position="1"/>
        <end position="249"/>
    </location>
</feature>
<accession>A0A6J4N2Y3</accession>
<feature type="non-terminal residue" evidence="2">
    <location>
        <position position="1"/>
    </location>
</feature>
<name>A0A6J4N2Y3_9BACT</name>
<feature type="compositionally biased region" description="Low complexity" evidence="1">
    <location>
        <begin position="87"/>
        <end position="108"/>
    </location>
</feature>
<feature type="region of interest" description="Disordered" evidence="1">
    <location>
        <begin position="285"/>
        <end position="306"/>
    </location>
</feature>
<feature type="compositionally biased region" description="Basic and acidic residues" evidence="1">
    <location>
        <begin position="206"/>
        <end position="217"/>
    </location>
</feature>
<reference evidence="2" key="1">
    <citation type="submission" date="2020-02" db="EMBL/GenBank/DDBJ databases">
        <authorList>
            <person name="Meier V. D."/>
        </authorList>
    </citation>
    <scope>NUCLEOTIDE SEQUENCE</scope>
    <source>
        <strain evidence="2">AVDCRST_MAG64</strain>
    </source>
</reference>
<evidence type="ECO:0000256" key="1">
    <source>
        <dbReference type="SAM" id="MobiDB-lite"/>
    </source>
</evidence>
<protein>
    <submittedName>
        <fullName evidence="2">Uncharacterized protein</fullName>
    </submittedName>
</protein>
<feature type="compositionally biased region" description="Low complexity" evidence="1">
    <location>
        <begin position="290"/>
        <end position="306"/>
    </location>
</feature>
<feature type="compositionally biased region" description="Low complexity" evidence="1">
    <location>
        <begin position="65"/>
        <end position="75"/>
    </location>
</feature>
<evidence type="ECO:0000313" key="2">
    <source>
        <dbReference type="EMBL" id="CAA9376269.1"/>
    </source>
</evidence>
<sequence>PTIPYAGPRDAAQPDRAGPRLGARGRRPGHPAEPGHRARHDRGREDHPGRVRPVRCGPPAGGPADGPRAVPPAVGRLAGEHEGARPGGPEAAARPAAGRPEAAGHHAGPGAGQRPDPEHPGHGRRGVFAEAVRGEPAAVRTGDGPAHPDPVQGQPGPRAAGAAGFDGCRRQDQGRPVDGQAQGRRGFCEAGQGRVGRHRVGRRGRGPRELHPREDGAGVRAGGVRPEGERDRPAGQEPVRVARDPGDRAVRHVREAGRRVEAAARAAAGAAVRAGIAGAVQGAVERRGARPASAGGRRGRAAAGAV</sequence>
<proteinExistence type="predicted"/>
<dbReference type="EMBL" id="CADCUQ010000085">
    <property type="protein sequence ID" value="CAA9376269.1"/>
    <property type="molecule type" value="Genomic_DNA"/>
</dbReference>
<organism evidence="2">
    <name type="scientific">uncultured Phycisphaerae bacterium</name>
    <dbReference type="NCBI Taxonomy" id="904963"/>
    <lineage>
        <taxon>Bacteria</taxon>
        <taxon>Pseudomonadati</taxon>
        <taxon>Planctomycetota</taxon>
        <taxon>Phycisphaerae</taxon>
        <taxon>environmental samples</taxon>
    </lineage>
</organism>
<feature type="non-terminal residue" evidence="2">
    <location>
        <position position="306"/>
    </location>
</feature>
<gene>
    <name evidence="2" type="ORF">AVDCRST_MAG64-328</name>
</gene>
<feature type="compositionally biased region" description="Low complexity" evidence="1">
    <location>
        <begin position="152"/>
        <end position="163"/>
    </location>
</feature>
<dbReference type="AlphaFoldDB" id="A0A6J4N2Y3"/>
<feature type="compositionally biased region" description="Basic and acidic residues" evidence="1">
    <location>
        <begin position="226"/>
        <end position="249"/>
    </location>
</feature>
<feature type="compositionally biased region" description="Basic residues" evidence="1">
    <location>
        <begin position="195"/>
        <end position="205"/>
    </location>
</feature>